<comment type="subcellular location">
    <subcellularLocation>
        <location evidence="1">Golgi apparatus membrane</location>
        <topology evidence="1">Single-pass type II membrane protein</topology>
    </subcellularLocation>
</comment>
<evidence type="ECO:0000313" key="8">
    <source>
        <dbReference type="EMBL" id="KAK9749592.1"/>
    </source>
</evidence>
<evidence type="ECO:0000256" key="3">
    <source>
        <dbReference type="ARBA" id="ARBA00022676"/>
    </source>
</evidence>
<dbReference type="EMBL" id="JBDFQZ010000002">
    <property type="protein sequence ID" value="KAK9749592.1"/>
    <property type="molecule type" value="Genomic_DNA"/>
</dbReference>
<accession>A0AAW1MUA8</accession>
<dbReference type="GO" id="GO:0000139">
    <property type="term" value="C:Golgi membrane"/>
    <property type="evidence" value="ECO:0007669"/>
    <property type="project" value="UniProtKB-SubCell"/>
</dbReference>
<keyword evidence="9" id="KW-1185">Reference proteome</keyword>
<evidence type="ECO:0000256" key="2">
    <source>
        <dbReference type="ARBA" id="ARBA00005664"/>
    </source>
</evidence>
<dbReference type="GO" id="GO:0005768">
    <property type="term" value="C:endosome"/>
    <property type="evidence" value="ECO:0007669"/>
    <property type="project" value="TreeGrafter"/>
</dbReference>
<dbReference type="PANTHER" id="PTHR31311:SF3">
    <property type="entry name" value="GLYCOSYLTRANSFERASE 7-RELATED"/>
    <property type="match status" value="1"/>
</dbReference>
<dbReference type="Pfam" id="PF05637">
    <property type="entry name" value="Glyco_transf_34"/>
    <property type="match status" value="1"/>
</dbReference>
<dbReference type="GO" id="GO:0008378">
    <property type="term" value="F:galactosyltransferase activity"/>
    <property type="evidence" value="ECO:0007669"/>
    <property type="project" value="TreeGrafter"/>
</dbReference>
<keyword evidence="5" id="KW-0735">Signal-anchor</keyword>
<dbReference type="InterPro" id="IPR029044">
    <property type="entry name" value="Nucleotide-diphossugar_trans"/>
</dbReference>
<comment type="similarity">
    <text evidence="2">Belongs to the glycosyltransferase 34 family.</text>
</comment>
<keyword evidence="6" id="KW-0333">Golgi apparatus</keyword>
<dbReference type="Gene3D" id="3.90.550.10">
    <property type="entry name" value="Spore Coat Polysaccharide Biosynthesis Protein SpsA, Chain A"/>
    <property type="match status" value="1"/>
</dbReference>
<evidence type="ECO:0000256" key="7">
    <source>
        <dbReference type="SAM" id="Phobius"/>
    </source>
</evidence>
<proteinExistence type="inferred from homology"/>
<dbReference type="GO" id="GO:0005802">
    <property type="term" value="C:trans-Golgi network"/>
    <property type="evidence" value="ECO:0007669"/>
    <property type="project" value="TreeGrafter"/>
</dbReference>
<keyword evidence="7" id="KW-1133">Transmembrane helix</keyword>
<evidence type="ECO:0000256" key="5">
    <source>
        <dbReference type="ARBA" id="ARBA00022968"/>
    </source>
</evidence>
<dbReference type="InterPro" id="IPR008630">
    <property type="entry name" value="Glyco_trans_34"/>
</dbReference>
<gene>
    <name evidence="8" type="ORF">RND81_02G136700</name>
</gene>
<keyword evidence="7" id="KW-0812">Transmembrane</keyword>
<protein>
    <submittedName>
        <fullName evidence="8">Uncharacterized protein</fullName>
    </submittedName>
</protein>
<comment type="caution">
    <text evidence="8">The sequence shown here is derived from an EMBL/GenBank/DDBJ whole genome shotgun (WGS) entry which is preliminary data.</text>
</comment>
<feature type="transmembrane region" description="Helical" evidence="7">
    <location>
        <begin position="20"/>
        <end position="39"/>
    </location>
</feature>
<organism evidence="8 9">
    <name type="scientific">Saponaria officinalis</name>
    <name type="common">Common soapwort</name>
    <name type="synonym">Lychnis saponaria</name>
    <dbReference type="NCBI Taxonomy" id="3572"/>
    <lineage>
        <taxon>Eukaryota</taxon>
        <taxon>Viridiplantae</taxon>
        <taxon>Streptophyta</taxon>
        <taxon>Embryophyta</taxon>
        <taxon>Tracheophyta</taxon>
        <taxon>Spermatophyta</taxon>
        <taxon>Magnoliopsida</taxon>
        <taxon>eudicotyledons</taxon>
        <taxon>Gunneridae</taxon>
        <taxon>Pentapetalae</taxon>
        <taxon>Caryophyllales</taxon>
        <taxon>Caryophyllaceae</taxon>
        <taxon>Caryophylleae</taxon>
        <taxon>Saponaria</taxon>
    </lineage>
</organism>
<evidence type="ECO:0000256" key="6">
    <source>
        <dbReference type="ARBA" id="ARBA00023034"/>
    </source>
</evidence>
<evidence type="ECO:0000256" key="1">
    <source>
        <dbReference type="ARBA" id="ARBA00004323"/>
    </source>
</evidence>
<name>A0AAW1MUA8_SAPOF</name>
<keyword evidence="4" id="KW-0808">Transferase</keyword>
<dbReference type="AlphaFoldDB" id="A0AAW1MUA8"/>
<reference evidence="8" key="1">
    <citation type="submission" date="2024-03" db="EMBL/GenBank/DDBJ databases">
        <title>WGS assembly of Saponaria officinalis var. Norfolk2.</title>
        <authorList>
            <person name="Jenkins J."/>
            <person name="Shu S."/>
            <person name="Grimwood J."/>
            <person name="Barry K."/>
            <person name="Goodstein D."/>
            <person name="Schmutz J."/>
            <person name="Leebens-Mack J."/>
            <person name="Osbourn A."/>
        </authorList>
    </citation>
    <scope>NUCLEOTIDE SEQUENCE [LARGE SCALE GENOMIC DNA]</scope>
    <source>
        <strain evidence="8">JIC</strain>
    </source>
</reference>
<sequence length="411" mass="47769">MMLKTRRQLKGPSSFRDGIMVLSGMLATLIIVWCFPSSMPPSFNLPVMSTITDNENVTTFYDEPDFSYVMDKPIKNWDEKRQEWLTAHPSVSRSVERVVMVTGSQPKPCRSPVGDYLHLRLFKNKVDYCRIHGHDIFYNTVLLHPGMFGFWAKYPVVKAAMLAHPEAEWIWWVDSDAVFTDMDFSLPLEKYKNYNLIVYGWPDTLYRQKSSMGLNAGVFLIRNCQWSMNFLERWASFGPQTENYAKWGQLQMSTFTDKTDSRSDDQAALCYMVLVEKEIWADKFHLETEYFFQAYFMDVIGNFEDAKDHYAEIEKKEPELRRRHAEKFGGGYRALLKEYLDNTDTPVNLRRPFVTHFTGCEPCNGDRNPIYTLEQCQGGMLRALNLGDSQVLRNFGYTRSNLLNSSSVEPL</sequence>
<keyword evidence="7" id="KW-0472">Membrane</keyword>
<evidence type="ECO:0000313" key="9">
    <source>
        <dbReference type="Proteomes" id="UP001443914"/>
    </source>
</evidence>
<keyword evidence="3" id="KW-0328">Glycosyltransferase</keyword>
<evidence type="ECO:0000256" key="4">
    <source>
        <dbReference type="ARBA" id="ARBA00022679"/>
    </source>
</evidence>
<dbReference type="Proteomes" id="UP001443914">
    <property type="component" value="Unassembled WGS sequence"/>
</dbReference>
<dbReference type="PANTHER" id="PTHR31311">
    <property type="entry name" value="XYLOGLUCAN 6-XYLOSYLTRANSFERASE 5-RELATED-RELATED"/>
    <property type="match status" value="1"/>
</dbReference>